<accession>A0A5N5I4E1</accession>
<protein>
    <submittedName>
        <fullName evidence="1">E3 ubiquitin-protein ligase</fullName>
    </submittedName>
</protein>
<reference evidence="1 2" key="1">
    <citation type="submission" date="2019-09" db="EMBL/GenBank/DDBJ databases">
        <authorList>
            <person name="Ou C."/>
        </authorList>
    </citation>
    <scope>NUCLEOTIDE SEQUENCE [LARGE SCALE GENOMIC DNA]</scope>
    <source>
        <strain evidence="1">S2</strain>
        <tissue evidence="1">Leaf</tissue>
    </source>
</reference>
<reference evidence="2" key="2">
    <citation type="submission" date="2019-10" db="EMBL/GenBank/DDBJ databases">
        <title>A de novo genome assembly of a pear dwarfing rootstock.</title>
        <authorList>
            <person name="Wang F."/>
            <person name="Wang J."/>
            <person name="Li S."/>
            <person name="Zhang Y."/>
            <person name="Fang M."/>
            <person name="Ma L."/>
            <person name="Zhao Y."/>
            <person name="Jiang S."/>
        </authorList>
    </citation>
    <scope>NUCLEOTIDE SEQUENCE [LARGE SCALE GENOMIC DNA]</scope>
</reference>
<comment type="caution">
    <text evidence="1">The sequence shown here is derived from an EMBL/GenBank/DDBJ whole genome shotgun (WGS) entry which is preliminary data.</text>
</comment>
<proteinExistence type="predicted"/>
<evidence type="ECO:0000313" key="1">
    <source>
        <dbReference type="EMBL" id="KAB2630474.1"/>
    </source>
</evidence>
<organism evidence="1 2">
    <name type="scientific">Pyrus ussuriensis x Pyrus communis</name>
    <dbReference type="NCBI Taxonomy" id="2448454"/>
    <lineage>
        <taxon>Eukaryota</taxon>
        <taxon>Viridiplantae</taxon>
        <taxon>Streptophyta</taxon>
        <taxon>Embryophyta</taxon>
        <taxon>Tracheophyta</taxon>
        <taxon>Spermatophyta</taxon>
        <taxon>Magnoliopsida</taxon>
        <taxon>eudicotyledons</taxon>
        <taxon>Gunneridae</taxon>
        <taxon>Pentapetalae</taxon>
        <taxon>rosids</taxon>
        <taxon>fabids</taxon>
        <taxon>Rosales</taxon>
        <taxon>Rosaceae</taxon>
        <taxon>Amygdaloideae</taxon>
        <taxon>Maleae</taxon>
        <taxon>Pyrus</taxon>
    </lineage>
</organism>
<evidence type="ECO:0000313" key="2">
    <source>
        <dbReference type="Proteomes" id="UP000327157"/>
    </source>
</evidence>
<dbReference type="EMBL" id="SMOL01000143">
    <property type="protein sequence ID" value="KAB2630474.1"/>
    <property type="molecule type" value="Genomic_DNA"/>
</dbReference>
<gene>
    <name evidence="1" type="ORF">D8674_007993</name>
</gene>
<dbReference type="Proteomes" id="UP000327157">
    <property type="component" value="Chromosome 12"/>
</dbReference>
<dbReference type="AlphaFoldDB" id="A0A5N5I4E1"/>
<keyword evidence="2" id="KW-1185">Reference proteome</keyword>
<reference evidence="1 2" key="3">
    <citation type="submission" date="2019-11" db="EMBL/GenBank/DDBJ databases">
        <title>A de novo genome assembly of a pear dwarfing rootstock.</title>
        <authorList>
            <person name="Wang F."/>
            <person name="Wang J."/>
            <person name="Li S."/>
            <person name="Zhang Y."/>
            <person name="Fang M."/>
            <person name="Ma L."/>
            <person name="Zhao Y."/>
            <person name="Jiang S."/>
        </authorList>
    </citation>
    <scope>NUCLEOTIDE SEQUENCE [LARGE SCALE GENOMIC DNA]</scope>
    <source>
        <strain evidence="1">S2</strain>
        <tissue evidence="1">Leaf</tissue>
    </source>
</reference>
<sequence length="179" mass="20357">MGALCCCPCDEEFEEYALPRATLASSRVGTSLQNNPLNDAQLSFSKPTPFDANQRCSRLQREGLVSRCEKSMTYLQEDMQQLRRWSSGTEYLGFGKKWSGDDTEEYCNRIITIPSYKELSCQLIVCSEVSLILTLTIFMIHLTFPQQRMEANFDFCLPFSRLPWGGGLGEACNRDTTFL</sequence>
<name>A0A5N5I4E1_9ROSA</name>
<dbReference type="OrthoDB" id="8062037at2759"/>